<dbReference type="InterPro" id="IPR005846">
    <property type="entry name" value="A-D-PHexomutase_a/b/a-III"/>
</dbReference>
<gene>
    <name evidence="12" type="ORF">GCM10011354_14590</name>
</gene>
<keyword evidence="3" id="KW-0597">Phosphoprotein</keyword>
<dbReference type="RefSeq" id="WP_130649308.1">
    <property type="nucleotide sequence ID" value="NZ_BMHA01000004.1"/>
</dbReference>
<dbReference type="Pfam" id="PF02879">
    <property type="entry name" value="PGM_PMM_II"/>
    <property type="match status" value="1"/>
</dbReference>
<dbReference type="PANTHER" id="PTHR45745">
    <property type="entry name" value="PHOSPHOMANNOMUTASE 45A"/>
    <property type="match status" value="1"/>
</dbReference>
<dbReference type="Pfam" id="PF00408">
    <property type="entry name" value="PGM_PMM_IV"/>
    <property type="match status" value="1"/>
</dbReference>
<name>A0A8J3A9S4_9ACTN</name>
<sequence>MTAHDDATTAALADLQARATAWIAGDPDETTRAELQSLVDAGDEAELQERVGVPLEFGTAGLRGVVGAGTNRMNRAVVRRTSRGLADHLLATVPDAAQRGVVVGFDARLDSETFARDAVAVFAGAGLQVRWFPSPRPTPLVAYAQKVLDAAAAVVITASHNPPEYNGYKVYAEGAAQIVPPADAAIAAAIEAVGPAKDLPLADPLASELVAPVPASVVDRYLDELAAARPDTPGPDLTLVYTPLHGVGGELVQRAMAAAGFDDLHVVPSQAEPDGRFPTVRFPNPEEPGAMDAAVELAREVDADLVIANDPDADRLAAAVPDGAGGYRLLTGNQIGVLLTDHLLSGTDADRPLVVASIVSTPMFRDVAAAHGAHAEFTLTGFKWICAAARDLERADGRSFVYGFEEALGSSVGTVVRDKDGIGAAVAFAGLARSLAAEGRTVADRLEELYRRHGLWVSHQHSITRPGTAGLAEIAQAMASLAERVPEELAGQQVLSTLDYRVGAEQRPPWLEAHDMVAIELTDGRALIRPSGTEPKLKIYVDLRGELRQDDDLEARSTELLARADAVARDLASFVGLG</sequence>
<dbReference type="InterPro" id="IPR005844">
    <property type="entry name" value="A-D-PHexomutase_a/b/a-I"/>
</dbReference>
<comment type="similarity">
    <text evidence="2 7">Belongs to the phosphohexose mutase family.</text>
</comment>
<dbReference type="GO" id="GO:0000287">
    <property type="term" value="F:magnesium ion binding"/>
    <property type="evidence" value="ECO:0007669"/>
    <property type="project" value="InterPro"/>
</dbReference>
<evidence type="ECO:0000256" key="4">
    <source>
        <dbReference type="ARBA" id="ARBA00022723"/>
    </source>
</evidence>
<keyword evidence="13" id="KW-1185">Reference proteome</keyword>
<dbReference type="PRINTS" id="PR00509">
    <property type="entry name" value="PGMPMM"/>
</dbReference>
<dbReference type="GO" id="GO:0006166">
    <property type="term" value="P:purine ribonucleoside salvage"/>
    <property type="evidence" value="ECO:0007669"/>
    <property type="project" value="TreeGrafter"/>
</dbReference>
<dbReference type="PANTHER" id="PTHR45745:SF1">
    <property type="entry name" value="PHOSPHOGLUCOMUTASE 2B-RELATED"/>
    <property type="match status" value="1"/>
</dbReference>
<evidence type="ECO:0000256" key="1">
    <source>
        <dbReference type="ARBA" id="ARBA00001946"/>
    </source>
</evidence>
<dbReference type="InterPro" id="IPR036900">
    <property type="entry name" value="A-D-PHexomutase_C_sf"/>
</dbReference>
<dbReference type="PROSITE" id="PS00710">
    <property type="entry name" value="PGM_PMM"/>
    <property type="match status" value="1"/>
</dbReference>
<feature type="domain" description="Alpha-D-phosphohexomutase alpha/beta/alpha" evidence="9">
    <location>
        <begin position="56"/>
        <end position="192"/>
    </location>
</feature>
<keyword evidence="5 7" id="KW-0460">Magnesium</keyword>
<dbReference type="Gene3D" id="3.40.120.10">
    <property type="entry name" value="Alpha-D-Glucose-1,6-Bisphosphate, subunit A, domain 3"/>
    <property type="match status" value="3"/>
</dbReference>
<feature type="domain" description="Alpha-D-phosphohexomutase alpha/beta/alpha" evidence="11">
    <location>
        <begin position="332"/>
        <end position="452"/>
    </location>
</feature>
<dbReference type="InterPro" id="IPR016066">
    <property type="entry name" value="A-D-PHexomutase_CS"/>
</dbReference>
<reference evidence="12" key="2">
    <citation type="submission" date="2020-09" db="EMBL/GenBank/DDBJ databases">
        <authorList>
            <person name="Sun Q."/>
            <person name="Zhou Y."/>
        </authorList>
    </citation>
    <scope>NUCLEOTIDE SEQUENCE</scope>
    <source>
        <strain evidence="12">CGMCC 1.14988</strain>
    </source>
</reference>
<evidence type="ECO:0000259" key="10">
    <source>
        <dbReference type="Pfam" id="PF02879"/>
    </source>
</evidence>
<comment type="cofactor">
    <cofactor evidence="1">
        <name>Mg(2+)</name>
        <dbReference type="ChEBI" id="CHEBI:18420"/>
    </cofactor>
</comment>
<dbReference type="EMBL" id="BMHA01000004">
    <property type="protein sequence ID" value="GGI05536.1"/>
    <property type="molecule type" value="Genomic_DNA"/>
</dbReference>
<evidence type="ECO:0000256" key="6">
    <source>
        <dbReference type="ARBA" id="ARBA00023235"/>
    </source>
</evidence>
<feature type="domain" description="Alpha-D-phosphohexomutase alpha/beta/alpha" evidence="10">
    <location>
        <begin position="220"/>
        <end position="323"/>
    </location>
</feature>
<reference evidence="12" key="1">
    <citation type="journal article" date="2014" name="Int. J. Syst. Evol. Microbiol.">
        <title>Complete genome sequence of Corynebacterium casei LMG S-19264T (=DSM 44701T), isolated from a smear-ripened cheese.</title>
        <authorList>
            <consortium name="US DOE Joint Genome Institute (JGI-PGF)"/>
            <person name="Walter F."/>
            <person name="Albersmeier A."/>
            <person name="Kalinowski J."/>
            <person name="Ruckert C."/>
        </authorList>
    </citation>
    <scope>NUCLEOTIDE SEQUENCE</scope>
    <source>
        <strain evidence="12">CGMCC 1.14988</strain>
    </source>
</reference>
<dbReference type="InterPro" id="IPR005843">
    <property type="entry name" value="A-D-PHexomutase_C"/>
</dbReference>
<keyword evidence="4 7" id="KW-0479">Metal-binding</keyword>
<dbReference type="Pfam" id="PF02878">
    <property type="entry name" value="PGM_PMM_I"/>
    <property type="match status" value="1"/>
</dbReference>
<evidence type="ECO:0000256" key="5">
    <source>
        <dbReference type="ARBA" id="ARBA00022842"/>
    </source>
</evidence>
<dbReference type="GO" id="GO:0005975">
    <property type="term" value="P:carbohydrate metabolic process"/>
    <property type="evidence" value="ECO:0007669"/>
    <property type="project" value="InterPro"/>
</dbReference>
<evidence type="ECO:0000256" key="7">
    <source>
        <dbReference type="RuleBase" id="RU004326"/>
    </source>
</evidence>
<comment type="caution">
    <text evidence="12">The sequence shown here is derived from an EMBL/GenBank/DDBJ whole genome shotgun (WGS) entry which is preliminary data.</text>
</comment>
<organism evidence="12 13">
    <name type="scientific">Egicoccus halophilus</name>
    <dbReference type="NCBI Taxonomy" id="1670830"/>
    <lineage>
        <taxon>Bacteria</taxon>
        <taxon>Bacillati</taxon>
        <taxon>Actinomycetota</taxon>
        <taxon>Nitriliruptoria</taxon>
        <taxon>Egicoccales</taxon>
        <taxon>Egicoccaceae</taxon>
        <taxon>Egicoccus</taxon>
    </lineage>
</organism>
<evidence type="ECO:0000313" key="13">
    <source>
        <dbReference type="Proteomes" id="UP000650511"/>
    </source>
</evidence>
<dbReference type="GO" id="GO:0008973">
    <property type="term" value="F:phosphopentomutase activity"/>
    <property type="evidence" value="ECO:0007669"/>
    <property type="project" value="TreeGrafter"/>
</dbReference>
<evidence type="ECO:0000259" key="9">
    <source>
        <dbReference type="Pfam" id="PF02878"/>
    </source>
</evidence>
<accession>A0A8J3A9S4</accession>
<dbReference type="OrthoDB" id="9806956at2"/>
<dbReference type="InterPro" id="IPR005841">
    <property type="entry name" value="Alpha-D-phosphohexomutase_SF"/>
</dbReference>
<dbReference type="CDD" id="cd05799">
    <property type="entry name" value="PGM2"/>
    <property type="match status" value="1"/>
</dbReference>
<dbReference type="SUPFAM" id="SSF55957">
    <property type="entry name" value="Phosphoglucomutase, C-terminal domain"/>
    <property type="match status" value="1"/>
</dbReference>
<protein>
    <submittedName>
        <fullName evidence="12">Phosphomannomutase</fullName>
    </submittedName>
</protein>
<proteinExistence type="inferred from homology"/>
<dbReference type="Gene3D" id="3.30.310.50">
    <property type="entry name" value="Alpha-D-phosphohexomutase, C-terminal domain"/>
    <property type="match status" value="1"/>
</dbReference>
<dbReference type="Pfam" id="PF02880">
    <property type="entry name" value="PGM_PMM_III"/>
    <property type="match status" value="1"/>
</dbReference>
<evidence type="ECO:0000256" key="3">
    <source>
        <dbReference type="ARBA" id="ARBA00022553"/>
    </source>
</evidence>
<evidence type="ECO:0000259" key="11">
    <source>
        <dbReference type="Pfam" id="PF02880"/>
    </source>
</evidence>
<evidence type="ECO:0000313" key="12">
    <source>
        <dbReference type="EMBL" id="GGI05536.1"/>
    </source>
</evidence>
<dbReference type="InterPro" id="IPR016055">
    <property type="entry name" value="A-D-PHexomutase_a/b/a-I/II/III"/>
</dbReference>
<dbReference type="Proteomes" id="UP000650511">
    <property type="component" value="Unassembled WGS sequence"/>
</dbReference>
<dbReference type="AlphaFoldDB" id="A0A8J3A9S4"/>
<evidence type="ECO:0000256" key="2">
    <source>
        <dbReference type="ARBA" id="ARBA00010231"/>
    </source>
</evidence>
<feature type="domain" description="Alpha-D-phosphohexomutase C-terminal" evidence="8">
    <location>
        <begin position="513"/>
        <end position="543"/>
    </location>
</feature>
<dbReference type="SUPFAM" id="SSF53738">
    <property type="entry name" value="Phosphoglucomutase, first 3 domains"/>
    <property type="match status" value="3"/>
</dbReference>
<keyword evidence="6" id="KW-0413">Isomerase</keyword>
<dbReference type="InterPro" id="IPR005845">
    <property type="entry name" value="A-D-PHexomutase_a/b/a-II"/>
</dbReference>
<evidence type="ECO:0000259" key="8">
    <source>
        <dbReference type="Pfam" id="PF00408"/>
    </source>
</evidence>